<dbReference type="PANTHER" id="PTHR47129">
    <property type="entry name" value="QUINONE OXIDOREDUCTASE 2"/>
    <property type="match status" value="1"/>
</dbReference>
<dbReference type="Proteomes" id="UP000681425">
    <property type="component" value="Chromosome"/>
</dbReference>
<dbReference type="EMBL" id="CP073910">
    <property type="protein sequence ID" value="QUT04615.1"/>
    <property type="molecule type" value="Genomic_DNA"/>
</dbReference>
<organism evidence="3 4">
    <name type="scientific">Sphingobium phenoxybenzoativorans</name>
    <dbReference type="NCBI Taxonomy" id="1592790"/>
    <lineage>
        <taxon>Bacteria</taxon>
        <taxon>Pseudomonadati</taxon>
        <taxon>Pseudomonadota</taxon>
        <taxon>Alphaproteobacteria</taxon>
        <taxon>Sphingomonadales</taxon>
        <taxon>Sphingomonadaceae</taxon>
        <taxon>Sphingobium</taxon>
    </lineage>
</organism>
<evidence type="ECO:0000313" key="4">
    <source>
        <dbReference type="Proteomes" id="UP000681425"/>
    </source>
</evidence>
<dbReference type="InterPro" id="IPR016040">
    <property type="entry name" value="NAD(P)-bd_dom"/>
</dbReference>
<dbReference type="Gene3D" id="3.40.50.720">
    <property type="entry name" value="NAD(P)-binding Rossmann-like Domain"/>
    <property type="match status" value="1"/>
</dbReference>
<name>A0A975Q089_9SPHN</name>
<accession>A0A975Q089</accession>
<reference evidence="3" key="1">
    <citation type="submission" date="2021-04" db="EMBL/GenBank/DDBJ databases">
        <title>Isolation of p-tert-butylphenol degrading bacteria Sphingobium phenoxybenzoativorans Tas13 from active sludge.</title>
        <authorList>
            <person name="Li Y."/>
        </authorList>
    </citation>
    <scope>NUCLEOTIDE SEQUENCE</scope>
    <source>
        <strain evidence="3">Tas13</strain>
    </source>
</reference>
<dbReference type="Gene3D" id="3.90.25.10">
    <property type="entry name" value="UDP-galactose 4-epimerase, domain 1"/>
    <property type="match status" value="1"/>
</dbReference>
<dbReference type="PANTHER" id="PTHR47129:SF1">
    <property type="entry name" value="NMRA-LIKE DOMAIN-CONTAINING PROTEIN"/>
    <property type="match status" value="1"/>
</dbReference>
<dbReference type="InterPro" id="IPR036291">
    <property type="entry name" value="NAD(P)-bd_dom_sf"/>
</dbReference>
<sequence>MKIGVSGASGQLGKVVIAELASRAGEASIVGISRTPDAVPSPAEPRSGDQDAPQSLVSAYAGLDRLILIPGPDLMPGVRARQIVAAIDAAIAADVGHIFLLSAAGTREKSEPAIGAAYWIAEQHLIRQARNKWTILRMNFFSETLVEEARMGLGMGMLAGLAENRVSYVSRNDVGAAIAGALTSEGHSGAIYNLTGPVALTGAERVEILAAAAGKPLAFMAMPEDMLRGGMESAGVPGFIIDAVVSMQHSFVDGAYDIVTGDIEKLSGKSPTPLAAAIAGAF</sequence>
<dbReference type="InterPro" id="IPR052718">
    <property type="entry name" value="NmrA-type_oxidoreductase"/>
</dbReference>
<protein>
    <submittedName>
        <fullName evidence="3">NAD(P)H-binding protein</fullName>
    </submittedName>
</protein>
<feature type="domain" description="NAD(P)-binding" evidence="2">
    <location>
        <begin position="7"/>
        <end position="184"/>
    </location>
</feature>
<evidence type="ECO:0000256" key="1">
    <source>
        <dbReference type="SAM" id="MobiDB-lite"/>
    </source>
</evidence>
<dbReference type="SUPFAM" id="SSF51735">
    <property type="entry name" value="NAD(P)-binding Rossmann-fold domains"/>
    <property type="match status" value="1"/>
</dbReference>
<feature type="region of interest" description="Disordered" evidence="1">
    <location>
        <begin position="33"/>
        <end position="52"/>
    </location>
</feature>
<keyword evidence="4" id="KW-1185">Reference proteome</keyword>
<evidence type="ECO:0000313" key="3">
    <source>
        <dbReference type="EMBL" id="QUT04615.1"/>
    </source>
</evidence>
<evidence type="ECO:0000259" key="2">
    <source>
        <dbReference type="Pfam" id="PF13460"/>
    </source>
</evidence>
<proteinExistence type="predicted"/>
<dbReference type="Pfam" id="PF13460">
    <property type="entry name" value="NAD_binding_10"/>
    <property type="match status" value="1"/>
</dbReference>
<dbReference type="AlphaFoldDB" id="A0A975Q089"/>
<dbReference type="RefSeq" id="WP_212608402.1">
    <property type="nucleotide sequence ID" value="NZ_CP073910.1"/>
</dbReference>
<gene>
    <name evidence="3" type="ORF">KFK14_16420</name>
</gene>
<dbReference type="KEGG" id="spph:KFK14_16420"/>